<dbReference type="SMART" id="SM00052">
    <property type="entry name" value="EAL"/>
    <property type="match status" value="1"/>
</dbReference>
<gene>
    <name evidence="5" type="ORF">GH807_11640</name>
</gene>
<dbReference type="EMBL" id="WJBB01000014">
    <property type="protein sequence ID" value="MBC3797698.1"/>
    <property type="molecule type" value="Genomic_DNA"/>
</dbReference>
<sequence length="595" mass="68885">MDYSEYDLDQLIERINELEVLNKQLLREKEQETMLDFAWSGNLGNWYWNRKTNTVICNQLKVTTLGYTMDEMPPKITQQFFTEKLHPDDYQNTMHAMTLHLEGKASVYETEYRIQAKDKSWKWFYDRGKITQRDSKGKPVMISGIVFDITARKEEELALKKENESIYIDDLTKSTNKRTFKEKAEKLRKDKSQKYAFIVMDIDNFKLINDIFGYSGGDSLLIHIANTLFVHIKENEVYGRITGDKFYLFLSYAAKSQLESRIKKITDDILIFKFDSNTSFNIVVVSGIYVIEDSSITIDMISDRASLAAKMIKGGYASACSFYNDAIRNQILNDNEIENEMHEGLENKDFKVFLQPKFNVKTEKIVGAEALIRWHHPRKGIIHPNSFIPLFEKNGFVTEIDMFVFEEICKMQKAWKAEGRKPLIISVNMSRLHLNNPAFVANLTAISEKYDVRPEVMELELTESTFSGNMGIVLDVTRKLHNIGFRLSIDDFGSAYSSFNMLKDIFIDVVKIDREFFNETTSTIRGKTIVKSIVKMAKDLEIEIVAEGIETMEQVDFLCEIGCDLAQGFYYAKPMPISDFIVLLDKKTRSKRDDK</sequence>
<dbReference type="PANTHER" id="PTHR44757:SF2">
    <property type="entry name" value="BIOFILM ARCHITECTURE MAINTENANCE PROTEIN MBAA"/>
    <property type="match status" value="1"/>
</dbReference>
<dbReference type="Proteomes" id="UP000653358">
    <property type="component" value="Unassembled WGS sequence"/>
</dbReference>
<dbReference type="SUPFAM" id="SSF141868">
    <property type="entry name" value="EAL domain-like"/>
    <property type="match status" value="1"/>
</dbReference>
<dbReference type="InterPro" id="IPR001610">
    <property type="entry name" value="PAC"/>
</dbReference>
<dbReference type="Gene3D" id="3.20.20.450">
    <property type="entry name" value="EAL domain"/>
    <property type="match status" value="1"/>
</dbReference>
<dbReference type="CDD" id="cd01948">
    <property type="entry name" value="EAL"/>
    <property type="match status" value="1"/>
</dbReference>
<name>A0ABR6WN38_9FIRM</name>
<feature type="domain" description="EAL" evidence="3">
    <location>
        <begin position="334"/>
        <end position="588"/>
    </location>
</feature>
<dbReference type="InterPro" id="IPR000700">
    <property type="entry name" value="PAS-assoc_C"/>
</dbReference>
<dbReference type="PROSITE" id="PS50887">
    <property type="entry name" value="GGDEF"/>
    <property type="match status" value="1"/>
</dbReference>
<dbReference type="NCBIfam" id="TIGR00229">
    <property type="entry name" value="sensory_box"/>
    <property type="match status" value="1"/>
</dbReference>
<dbReference type="InterPro" id="IPR029787">
    <property type="entry name" value="Nucleotide_cyclase"/>
</dbReference>
<protein>
    <submittedName>
        <fullName evidence="5">EAL domain-containing protein</fullName>
    </submittedName>
</protein>
<dbReference type="InterPro" id="IPR000160">
    <property type="entry name" value="GGDEF_dom"/>
</dbReference>
<proteinExistence type="predicted"/>
<feature type="domain" description="GGDEF" evidence="4">
    <location>
        <begin position="193"/>
        <end position="325"/>
    </location>
</feature>
<dbReference type="InterPro" id="IPR035965">
    <property type="entry name" value="PAS-like_dom_sf"/>
</dbReference>
<dbReference type="Pfam" id="PF00563">
    <property type="entry name" value="EAL"/>
    <property type="match status" value="1"/>
</dbReference>
<accession>A0ABR6WN38</accession>
<dbReference type="PANTHER" id="PTHR44757">
    <property type="entry name" value="DIGUANYLATE CYCLASE DGCP"/>
    <property type="match status" value="1"/>
</dbReference>
<dbReference type="SUPFAM" id="SSF55785">
    <property type="entry name" value="PYP-like sensor domain (PAS domain)"/>
    <property type="match status" value="1"/>
</dbReference>
<reference evidence="5 6" key="1">
    <citation type="journal article" date="2020" name="mSystems">
        <title>Defining Genomic and Predicted Metabolic Features of the Acetobacterium Genus.</title>
        <authorList>
            <person name="Ross D.E."/>
            <person name="Marshall C.W."/>
            <person name="Gulliver D."/>
            <person name="May H.D."/>
            <person name="Norman R.S."/>
        </authorList>
    </citation>
    <scope>NUCLEOTIDE SEQUENCE [LARGE SCALE GENOMIC DNA]</scope>
    <source>
        <strain evidence="5 6">DSM 9173</strain>
    </source>
</reference>
<comment type="caution">
    <text evidence="5">The sequence shown here is derived from an EMBL/GenBank/DDBJ whole genome shotgun (WGS) entry which is preliminary data.</text>
</comment>
<dbReference type="InterPro" id="IPR013655">
    <property type="entry name" value="PAS_fold_3"/>
</dbReference>
<dbReference type="InterPro" id="IPR000014">
    <property type="entry name" value="PAS"/>
</dbReference>
<dbReference type="NCBIfam" id="TIGR00254">
    <property type="entry name" value="GGDEF"/>
    <property type="match status" value="1"/>
</dbReference>
<dbReference type="RefSeq" id="WP_148603925.1">
    <property type="nucleotide sequence ID" value="NZ_RXYB01000011.1"/>
</dbReference>
<organism evidence="5 6">
    <name type="scientific">Acetobacterium tundrae</name>
    <dbReference type="NCBI Taxonomy" id="132932"/>
    <lineage>
        <taxon>Bacteria</taxon>
        <taxon>Bacillati</taxon>
        <taxon>Bacillota</taxon>
        <taxon>Clostridia</taxon>
        <taxon>Eubacteriales</taxon>
        <taxon>Eubacteriaceae</taxon>
        <taxon>Acetobacterium</taxon>
    </lineage>
</organism>
<dbReference type="Pfam" id="PF00990">
    <property type="entry name" value="GGDEF"/>
    <property type="match status" value="1"/>
</dbReference>
<keyword evidence="1" id="KW-0175">Coiled coil</keyword>
<dbReference type="InterPro" id="IPR001633">
    <property type="entry name" value="EAL_dom"/>
</dbReference>
<dbReference type="SMART" id="SM00086">
    <property type="entry name" value="PAC"/>
    <property type="match status" value="1"/>
</dbReference>
<evidence type="ECO:0000313" key="5">
    <source>
        <dbReference type="EMBL" id="MBC3797698.1"/>
    </source>
</evidence>
<dbReference type="CDD" id="cd00130">
    <property type="entry name" value="PAS"/>
    <property type="match status" value="1"/>
</dbReference>
<dbReference type="InterPro" id="IPR035919">
    <property type="entry name" value="EAL_sf"/>
</dbReference>
<dbReference type="Gene3D" id="3.30.450.20">
    <property type="entry name" value="PAS domain"/>
    <property type="match status" value="1"/>
</dbReference>
<evidence type="ECO:0000259" key="4">
    <source>
        <dbReference type="PROSITE" id="PS50887"/>
    </source>
</evidence>
<keyword evidence="6" id="KW-1185">Reference proteome</keyword>
<evidence type="ECO:0000256" key="1">
    <source>
        <dbReference type="SAM" id="Coils"/>
    </source>
</evidence>
<dbReference type="PROSITE" id="PS50883">
    <property type="entry name" value="EAL"/>
    <property type="match status" value="1"/>
</dbReference>
<evidence type="ECO:0000259" key="3">
    <source>
        <dbReference type="PROSITE" id="PS50883"/>
    </source>
</evidence>
<dbReference type="PROSITE" id="PS50113">
    <property type="entry name" value="PAC"/>
    <property type="match status" value="1"/>
</dbReference>
<feature type="domain" description="PAC" evidence="2">
    <location>
        <begin position="108"/>
        <end position="161"/>
    </location>
</feature>
<dbReference type="SMART" id="SM00267">
    <property type="entry name" value="GGDEF"/>
    <property type="match status" value="1"/>
</dbReference>
<dbReference type="InterPro" id="IPR052155">
    <property type="entry name" value="Biofilm_reg_signaling"/>
</dbReference>
<evidence type="ECO:0000259" key="2">
    <source>
        <dbReference type="PROSITE" id="PS50113"/>
    </source>
</evidence>
<evidence type="ECO:0000313" key="6">
    <source>
        <dbReference type="Proteomes" id="UP000653358"/>
    </source>
</evidence>
<dbReference type="Pfam" id="PF08447">
    <property type="entry name" value="PAS_3"/>
    <property type="match status" value="1"/>
</dbReference>
<feature type="coiled-coil region" evidence="1">
    <location>
        <begin position="8"/>
        <end position="35"/>
    </location>
</feature>
<dbReference type="CDD" id="cd01949">
    <property type="entry name" value="GGDEF"/>
    <property type="match status" value="1"/>
</dbReference>
<dbReference type="Gene3D" id="3.30.70.270">
    <property type="match status" value="1"/>
</dbReference>
<dbReference type="SUPFAM" id="SSF55073">
    <property type="entry name" value="Nucleotide cyclase"/>
    <property type="match status" value="1"/>
</dbReference>
<dbReference type="InterPro" id="IPR043128">
    <property type="entry name" value="Rev_trsase/Diguanyl_cyclase"/>
</dbReference>